<dbReference type="Proteomes" id="UP000053593">
    <property type="component" value="Unassembled WGS sequence"/>
</dbReference>
<proteinExistence type="predicted"/>
<accession>A0A0D0BB69</accession>
<feature type="non-terminal residue" evidence="1">
    <location>
        <position position="61"/>
    </location>
</feature>
<dbReference type="InterPro" id="IPR036291">
    <property type="entry name" value="NAD(P)-bd_dom_sf"/>
</dbReference>
<protein>
    <submittedName>
        <fullName evidence="1">Uncharacterized protein</fullName>
    </submittedName>
</protein>
<evidence type="ECO:0000313" key="2">
    <source>
        <dbReference type="Proteomes" id="UP000053593"/>
    </source>
</evidence>
<gene>
    <name evidence="1" type="ORF">GYMLUDRAFT_113162</name>
</gene>
<dbReference type="EMBL" id="KN834773">
    <property type="protein sequence ID" value="KIK60990.1"/>
    <property type="molecule type" value="Genomic_DNA"/>
</dbReference>
<dbReference type="HOGENOM" id="CLU_2928948_0_0_1"/>
<dbReference type="OrthoDB" id="542013at2759"/>
<sequence length="61" mass="6817">LSQETGYTRAQVWILDLANFVSVREFADRFEREGGGRLDILVENAGISSQTTYQQTGDGYS</sequence>
<keyword evidence="2" id="KW-1185">Reference proteome</keyword>
<dbReference type="Gene3D" id="3.40.50.720">
    <property type="entry name" value="NAD(P)-binding Rossmann-like Domain"/>
    <property type="match status" value="1"/>
</dbReference>
<organism evidence="1 2">
    <name type="scientific">Collybiopsis luxurians FD-317 M1</name>
    <dbReference type="NCBI Taxonomy" id="944289"/>
    <lineage>
        <taxon>Eukaryota</taxon>
        <taxon>Fungi</taxon>
        <taxon>Dikarya</taxon>
        <taxon>Basidiomycota</taxon>
        <taxon>Agaricomycotina</taxon>
        <taxon>Agaricomycetes</taxon>
        <taxon>Agaricomycetidae</taxon>
        <taxon>Agaricales</taxon>
        <taxon>Marasmiineae</taxon>
        <taxon>Omphalotaceae</taxon>
        <taxon>Collybiopsis</taxon>
        <taxon>Collybiopsis luxurians</taxon>
    </lineage>
</organism>
<feature type="non-terminal residue" evidence="1">
    <location>
        <position position="1"/>
    </location>
</feature>
<evidence type="ECO:0000313" key="1">
    <source>
        <dbReference type="EMBL" id="KIK60990.1"/>
    </source>
</evidence>
<dbReference type="AlphaFoldDB" id="A0A0D0BB69"/>
<dbReference type="SUPFAM" id="SSF51735">
    <property type="entry name" value="NAD(P)-binding Rossmann-fold domains"/>
    <property type="match status" value="1"/>
</dbReference>
<name>A0A0D0BB69_9AGAR</name>
<reference evidence="1 2" key="1">
    <citation type="submission" date="2014-04" db="EMBL/GenBank/DDBJ databases">
        <title>Evolutionary Origins and Diversification of the Mycorrhizal Mutualists.</title>
        <authorList>
            <consortium name="DOE Joint Genome Institute"/>
            <consortium name="Mycorrhizal Genomics Consortium"/>
            <person name="Kohler A."/>
            <person name="Kuo A."/>
            <person name="Nagy L.G."/>
            <person name="Floudas D."/>
            <person name="Copeland A."/>
            <person name="Barry K.W."/>
            <person name="Cichocki N."/>
            <person name="Veneault-Fourrey C."/>
            <person name="LaButti K."/>
            <person name="Lindquist E.A."/>
            <person name="Lipzen A."/>
            <person name="Lundell T."/>
            <person name="Morin E."/>
            <person name="Murat C."/>
            <person name="Riley R."/>
            <person name="Ohm R."/>
            <person name="Sun H."/>
            <person name="Tunlid A."/>
            <person name="Henrissat B."/>
            <person name="Grigoriev I.V."/>
            <person name="Hibbett D.S."/>
            <person name="Martin F."/>
        </authorList>
    </citation>
    <scope>NUCLEOTIDE SEQUENCE [LARGE SCALE GENOMIC DNA]</scope>
    <source>
        <strain evidence="1 2">FD-317 M1</strain>
    </source>
</reference>